<proteinExistence type="predicted"/>
<dbReference type="EMBL" id="CM037616">
    <property type="protein sequence ID" value="KAH7992951.1"/>
    <property type="molecule type" value="Genomic_DNA"/>
</dbReference>
<reference evidence="1" key="1">
    <citation type="submission" date="2021-08" db="EMBL/GenBank/DDBJ databases">
        <title>The first chromosome-level gecko genome reveals the dynamic sex chromosomes of Neotropical dwarf geckos (Sphaerodactylidae: Sphaerodactylus).</title>
        <authorList>
            <person name="Pinto B.J."/>
            <person name="Keating S.E."/>
            <person name="Gamble T."/>
        </authorList>
    </citation>
    <scope>NUCLEOTIDE SEQUENCE</scope>
    <source>
        <strain evidence="1">TG3544</strain>
    </source>
</reference>
<dbReference type="Proteomes" id="UP000827872">
    <property type="component" value="Linkage Group LG03"/>
</dbReference>
<keyword evidence="1" id="KW-0436">Ligase</keyword>
<accession>A0ACB8EL71</accession>
<protein>
    <submittedName>
        <fullName evidence="1">E2/E3 hybrid ubiquitin-protein ligase ube2o</fullName>
    </submittedName>
</protein>
<gene>
    <name evidence="1" type="primary">UBE2O_1</name>
    <name evidence="1" type="ORF">K3G42_028346</name>
</gene>
<comment type="caution">
    <text evidence="1">The sequence shown here is derived from an EMBL/GenBank/DDBJ whole genome shotgun (WGS) entry which is preliminary data.</text>
</comment>
<evidence type="ECO:0000313" key="2">
    <source>
        <dbReference type="Proteomes" id="UP000827872"/>
    </source>
</evidence>
<sequence>MDSQCGTVVDVNIECAVKLVGTNCILYPINSKDLQNIWPFMYGDCIAYDWWLGKVYDLKNQIILKLSNGARCSMSTEDAAKLYDVCPHVSDSGLFFDDSYGFYPGQVLIGPSKVFSNVQWLSGVKPVLSTKSKFRVVVEEVQVVELKVTWITKSFCPGGTDSISPPPSVITQENLSRVKRLGCFDHAERQLGERCLYVFPEKVEPAKITCECPERNCVLGEGSVAKKIKAFSEGSSMVSQVANVELSGCVILMV</sequence>
<evidence type="ECO:0000313" key="1">
    <source>
        <dbReference type="EMBL" id="KAH7992951.1"/>
    </source>
</evidence>
<organism evidence="1 2">
    <name type="scientific">Sphaerodactylus townsendi</name>
    <dbReference type="NCBI Taxonomy" id="933632"/>
    <lineage>
        <taxon>Eukaryota</taxon>
        <taxon>Metazoa</taxon>
        <taxon>Chordata</taxon>
        <taxon>Craniata</taxon>
        <taxon>Vertebrata</taxon>
        <taxon>Euteleostomi</taxon>
        <taxon>Lepidosauria</taxon>
        <taxon>Squamata</taxon>
        <taxon>Bifurcata</taxon>
        <taxon>Gekkota</taxon>
        <taxon>Sphaerodactylidae</taxon>
        <taxon>Sphaerodactylus</taxon>
    </lineage>
</organism>
<keyword evidence="2" id="KW-1185">Reference proteome</keyword>
<name>A0ACB8EL71_9SAUR</name>